<evidence type="ECO:0000256" key="6">
    <source>
        <dbReference type="ARBA" id="ARBA00022723"/>
    </source>
</evidence>
<dbReference type="Pfam" id="PF00266">
    <property type="entry name" value="Aminotran_5"/>
    <property type="match status" value="1"/>
</dbReference>
<keyword evidence="8" id="KW-0408">Iron</keyword>
<evidence type="ECO:0000256" key="8">
    <source>
        <dbReference type="ARBA" id="ARBA00023004"/>
    </source>
</evidence>
<dbReference type="PANTHER" id="PTHR11601:SF34">
    <property type="entry name" value="CYSTEINE DESULFURASE"/>
    <property type="match status" value="1"/>
</dbReference>
<dbReference type="PROSITE" id="PS00595">
    <property type="entry name" value="AA_TRANSFER_CLASS_5"/>
    <property type="match status" value="1"/>
</dbReference>
<comment type="similarity">
    <text evidence="2">Belongs to the class-V pyridoxal-phosphate-dependent aminotransferase family. NifS/IscS subfamily.</text>
</comment>
<dbReference type="InterPro" id="IPR000192">
    <property type="entry name" value="Aminotrans_V_dom"/>
</dbReference>
<evidence type="ECO:0000256" key="2">
    <source>
        <dbReference type="ARBA" id="ARBA00006490"/>
    </source>
</evidence>
<name>A0A517ZID4_9PLAN</name>
<keyword evidence="9" id="KW-0411">Iron-sulfur</keyword>
<evidence type="ECO:0000259" key="12">
    <source>
        <dbReference type="Pfam" id="PF00266"/>
    </source>
</evidence>
<keyword evidence="4 13" id="KW-0808">Transferase</keyword>
<dbReference type="Gene3D" id="3.90.1150.10">
    <property type="entry name" value="Aspartate Aminotransferase, domain 1"/>
    <property type="match status" value="1"/>
</dbReference>
<gene>
    <name evidence="13" type="primary">iscS</name>
    <name evidence="13" type="ORF">Mal52_06860</name>
</gene>
<dbReference type="EMBL" id="CP036276">
    <property type="protein sequence ID" value="QDU42231.1"/>
    <property type="molecule type" value="Genomic_DNA"/>
</dbReference>
<evidence type="ECO:0000313" key="14">
    <source>
        <dbReference type="Proteomes" id="UP000319383"/>
    </source>
</evidence>
<dbReference type="InterPro" id="IPR015424">
    <property type="entry name" value="PyrdxlP-dep_Trfase"/>
</dbReference>
<dbReference type="PIRSF" id="PIRSF005572">
    <property type="entry name" value="NifS"/>
    <property type="match status" value="1"/>
</dbReference>
<feature type="domain" description="Aminotransferase class V" evidence="12">
    <location>
        <begin position="6"/>
        <end position="368"/>
    </location>
</feature>
<evidence type="ECO:0000256" key="7">
    <source>
        <dbReference type="ARBA" id="ARBA00022898"/>
    </source>
</evidence>
<dbReference type="GO" id="GO:0031071">
    <property type="term" value="F:cysteine desulfurase activity"/>
    <property type="evidence" value="ECO:0007669"/>
    <property type="project" value="UniProtKB-EC"/>
</dbReference>
<sequence length="382" mass="40995">MTATPIYLDNHATTRVDPRVLDAMLPYFSEIYGNAASISHRFGWDAGDAVEAARGKIAELFNTDARNVIFTSGATEANNLALKGVLHAAPPGSHLITAAAEHKAVLDPAKRLSRSDYEVTVLPVDQYGMVDPQQIAESLRPNTVLVSIMSANNEVGTLNDIAEIAALCRERGVHFHTDAAQSAGKLPLDLSTTPIDLLSLSGHKIYGPKGIGVLFVRHGSPRIKLEPQLDGGGHERHLRSGTLPVPLIVGLGRACELCGETMVDEAARLLELRERLWTGLQDRLDGLTLNGHPEQRLPGNLNVSFDGVEGDALMNSMREIAVSSGSACTSADPQPSHVLRAMGVSDALTRASLRFGLGRFNTTEEIDRAVEVVADAVGRLRE</sequence>
<dbReference type="InterPro" id="IPR020578">
    <property type="entry name" value="Aminotrans_V_PyrdxlP_BS"/>
</dbReference>
<dbReference type="GO" id="GO:0046872">
    <property type="term" value="F:metal ion binding"/>
    <property type="evidence" value="ECO:0007669"/>
    <property type="project" value="UniProtKB-KW"/>
</dbReference>
<evidence type="ECO:0000313" key="13">
    <source>
        <dbReference type="EMBL" id="QDU42231.1"/>
    </source>
</evidence>
<evidence type="ECO:0000256" key="11">
    <source>
        <dbReference type="RuleBase" id="RU004504"/>
    </source>
</evidence>
<dbReference type="InterPro" id="IPR015421">
    <property type="entry name" value="PyrdxlP-dep_Trfase_major"/>
</dbReference>
<evidence type="ECO:0000256" key="9">
    <source>
        <dbReference type="ARBA" id="ARBA00023014"/>
    </source>
</evidence>
<dbReference type="RefSeq" id="WP_145374305.1">
    <property type="nucleotide sequence ID" value="NZ_CP036276.1"/>
</dbReference>
<dbReference type="GO" id="GO:0051537">
    <property type="term" value="F:2 iron, 2 sulfur cluster binding"/>
    <property type="evidence" value="ECO:0007669"/>
    <property type="project" value="UniProtKB-KW"/>
</dbReference>
<evidence type="ECO:0000256" key="5">
    <source>
        <dbReference type="ARBA" id="ARBA00022714"/>
    </source>
</evidence>
<accession>A0A517ZID4</accession>
<organism evidence="13 14">
    <name type="scientific">Symmachiella dynata</name>
    <dbReference type="NCBI Taxonomy" id="2527995"/>
    <lineage>
        <taxon>Bacteria</taxon>
        <taxon>Pseudomonadati</taxon>
        <taxon>Planctomycetota</taxon>
        <taxon>Planctomycetia</taxon>
        <taxon>Planctomycetales</taxon>
        <taxon>Planctomycetaceae</taxon>
        <taxon>Symmachiella</taxon>
    </lineage>
</organism>
<dbReference type="FunFam" id="3.40.640.10:FF:000003">
    <property type="entry name" value="Cysteine desulfurase IscS"/>
    <property type="match status" value="1"/>
</dbReference>
<dbReference type="EC" id="2.8.1.7" evidence="3"/>
<proteinExistence type="inferred from homology"/>
<dbReference type="PANTHER" id="PTHR11601">
    <property type="entry name" value="CYSTEINE DESULFURYLASE FAMILY MEMBER"/>
    <property type="match status" value="1"/>
</dbReference>
<dbReference type="AlphaFoldDB" id="A0A517ZID4"/>
<reference evidence="13 14" key="1">
    <citation type="submission" date="2019-02" db="EMBL/GenBank/DDBJ databases">
        <title>Deep-cultivation of Planctomycetes and their phenomic and genomic characterization uncovers novel biology.</title>
        <authorList>
            <person name="Wiegand S."/>
            <person name="Jogler M."/>
            <person name="Boedeker C."/>
            <person name="Pinto D."/>
            <person name="Vollmers J."/>
            <person name="Rivas-Marin E."/>
            <person name="Kohn T."/>
            <person name="Peeters S.H."/>
            <person name="Heuer A."/>
            <person name="Rast P."/>
            <person name="Oberbeckmann S."/>
            <person name="Bunk B."/>
            <person name="Jeske O."/>
            <person name="Meyerdierks A."/>
            <person name="Storesund J.E."/>
            <person name="Kallscheuer N."/>
            <person name="Luecker S."/>
            <person name="Lage O.M."/>
            <person name="Pohl T."/>
            <person name="Merkel B.J."/>
            <person name="Hornburger P."/>
            <person name="Mueller R.-W."/>
            <person name="Bruemmer F."/>
            <person name="Labrenz M."/>
            <person name="Spormann A.M."/>
            <person name="Op den Camp H."/>
            <person name="Overmann J."/>
            <person name="Amann R."/>
            <person name="Jetten M.S.M."/>
            <person name="Mascher T."/>
            <person name="Medema M.H."/>
            <person name="Devos D.P."/>
            <person name="Kaster A.-K."/>
            <person name="Ovreas L."/>
            <person name="Rohde M."/>
            <person name="Galperin M.Y."/>
            <person name="Jogler C."/>
        </authorList>
    </citation>
    <scope>NUCLEOTIDE SEQUENCE [LARGE SCALE GENOMIC DNA]</scope>
    <source>
        <strain evidence="13 14">Mal52</strain>
    </source>
</reference>
<comment type="cofactor">
    <cofactor evidence="1 11">
        <name>pyridoxal 5'-phosphate</name>
        <dbReference type="ChEBI" id="CHEBI:597326"/>
    </cofactor>
</comment>
<evidence type="ECO:0000256" key="3">
    <source>
        <dbReference type="ARBA" id="ARBA00012239"/>
    </source>
</evidence>
<protein>
    <recommendedName>
        <fullName evidence="3">cysteine desulfurase</fullName>
        <ecNumber evidence="3">2.8.1.7</ecNumber>
    </recommendedName>
</protein>
<dbReference type="Gene3D" id="3.40.640.10">
    <property type="entry name" value="Type I PLP-dependent aspartate aminotransferase-like (Major domain)"/>
    <property type="match status" value="1"/>
</dbReference>
<comment type="catalytic activity">
    <reaction evidence="10">
        <text>(sulfur carrier)-H + L-cysteine = (sulfur carrier)-SH + L-alanine</text>
        <dbReference type="Rhea" id="RHEA:43892"/>
        <dbReference type="Rhea" id="RHEA-COMP:14737"/>
        <dbReference type="Rhea" id="RHEA-COMP:14739"/>
        <dbReference type="ChEBI" id="CHEBI:29917"/>
        <dbReference type="ChEBI" id="CHEBI:35235"/>
        <dbReference type="ChEBI" id="CHEBI:57972"/>
        <dbReference type="ChEBI" id="CHEBI:64428"/>
        <dbReference type="EC" id="2.8.1.7"/>
    </reaction>
</comment>
<dbReference type="SUPFAM" id="SSF53383">
    <property type="entry name" value="PLP-dependent transferases"/>
    <property type="match status" value="1"/>
</dbReference>
<dbReference type="KEGG" id="sdyn:Mal52_06860"/>
<dbReference type="Proteomes" id="UP000319383">
    <property type="component" value="Chromosome"/>
</dbReference>
<keyword evidence="7" id="KW-0663">Pyridoxal phosphate</keyword>
<evidence type="ECO:0000256" key="1">
    <source>
        <dbReference type="ARBA" id="ARBA00001933"/>
    </source>
</evidence>
<evidence type="ECO:0000256" key="10">
    <source>
        <dbReference type="ARBA" id="ARBA00050776"/>
    </source>
</evidence>
<dbReference type="InterPro" id="IPR016454">
    <property type="entry name" value="Cysteine_dSase"/>
</dbReference>
<keyword evidence="5" id="KW-0001">2Fe-2S</keyword>
<keyword evidence="6" id="KW-0479">Metal-binding</keyword>
<evidence type="ECO:0000256" key="4">
    <source>
        <dbReference type="ARBA" id="ARBA00022679"/>
    </source>
</evidence>
<keyword evidence="14" id="KW-1185">Reference proteome</keyword>
<dbReference type="InterPro" id="IPR015422">
    <property type="entry name" value="PyrdxlP-dep_Trfase_small"/>
</dbReference>